<gene>
    <name evidence="2" type="ORF">HPLM_LOCUS8936</name>
</gene>
<dbReference type="EMBL" id="UZAF01016962">
    <property type="protein sequence ID" value="VDO36190.1"/>
    <property type="molecule type" value="Genomic_DNA"/>
</dbReference>
<reference evidence="2 3" key="1">
    <citation type="submission" date="2018-11" db="EMBL/GenBank/DDBJ databases">
        <authorList>
            <consortium name="Pathogen Informatics"/>
        </authorList>
    </citation>
    <scope>NUCLEOTIDE SEQUENCE [LARGE SCALE GENOMIC DNA]</scope>
    <source>
        <strain evidence="2 3">MHpl1</strain>
    </source>
</reference>
<protein>
    <submittedName>
        <fullName evidence="2">Uncharacterized protein</fullName>
    </submittedName>
</protein>
<keyword evidence="3" id="KW-1185">Reference proteome</keyword>
<dbReference type="AlphaFoldDB" id="A0A3P7ULU4"/>
<feature type="region of interest" description="Disordered" evidence="1">
    <location>
        <begin position="1"/>
        <end position="24"/>
    </location>
</feature>
<evidence type="ECO:0000313" key="3">
    <source>
        <dbReference type="Proteomes" id="UP000268014"/>
    </source>
</evidence>
<evidence type="ECO:0000313" key="2">
    <source>
        <dbReference type="EMBL" id="VDO36190.1"/>
    </source>
</evidence>
<dbReference type="Proteomes" id="UP000268014">
    <property type="component" value="Unassembled WGS sequence"/>
</dbReference>
<name>A0A3P7ULU4_HAEPC</name>
<proteinExistence type="predicted"/>
<accession>A0A3P7ULU4</accession>
<organism evidence="2 3">
    <name type="scientific">Haemonchus placei</name>
    <name type="common">Barber's pole worm</name>
    <dbReference type="NCBI Taxonomy" id="6290"/>
    <lineage>
        <taxon>Eukaryota</taxon>
        <taxon>Metazoa</taxon>
        <taxon>Ecdysozoa</taxon>
        <taxon>Nematoda</taxon>
        <taxon>Chromadorea</taxon>
        <taxon>Rhabditida</taxon>
        <taxon>Rhabditina</taxon>
        <taxon>Rhabditomorpha</taxon>
        <taxon>Strongyloidea</taxon>
        <taxon>Trichostrongylidae</taxon>
        <taxon>Haemonchus</taxon>
    </lineage>
</organism>
<sequence>MLSPHHVVRDSVLQGTVQSRPHSRQYPLCLDTPSDIPHRTLQHVAFGSQTHTTWLASKAPCLPHHRI</sequence>
<evidence type="ECO:0000256" key="1">
    <source>
        <dbReference type="SAM" id="MobiDB-lite"/>
    </source>
</evidence>